<dbReference type="GO" id="GO:0005737">
    <property type="term" value="C:cytoplasm"/>
    <property type="evidence" value="ECO:0007669"/>
    <property type="project" value="TreeGrafter"/>
</dbReference>
<dbReference type="Pfam" id="PF24181">
    <property type="entry name" value="TPR_TTI1_C"/>
    <property type="match status" value="1"/>
</dbReference>
<dbReference type="EMBL" id="BPQB01000115">
    <property type="protein sequence ID" value="GJE99641.1"/>
    <property type="molecule type" value="Genomic_DNA"/>
</dbReference>
<feature type="domain" description="TTI1 C-terminal TPR" evidence="3">
    <location>
        <begin position="806"/>
        <end position="1096"/>
    </location>
</feature>
<dbReference type="InterPro" id="IPR011989">
    <property type="entry name" value="ARM-like"/>
</dbReference>
<proteinExistence type="predicted"/>
<dbReference type="PANTHER" id="PTHR18460">
    <property type="entry name" value="TEL2 INTERACTING PROTEIN 1 TTI1 FAMILY MEMBER"/>
    <property type="match status" value="1"/>
</dbReference>
<organism evidence="4 5">
    <name type="scientific">Phanerochaete sordida</name>
    <dbReference type="NCBI Taxonomy" id="48140"/>
    <lineage>
        <taxon>Eukaryota</taxon>
        <taxon>Fungi</taxon>
        <taxon>Dikarya</taxon>
        <taxon>Basidiomycota</taxon>
        <taxon>Agaricomycotina</taxon>
        <taxon>Agaricomycetes</taxon>
        <taxon>Polyporales</taxon>
        <taxon>Phanerochaetaceae</taxon>
        <taxon>Phanerochaete</taxon>
    </lineage>
</organism>
<name>A0A9P3LLL4_9APHY</name>
<protein>
    <submittedName>
        <fullName evidence="4">Uncharacterized protein</fullName>
    </submittedName>
</protein>
<dbReference type="InterPro" id="IPR049362">
    <property type="entry name" value="TTI1_rpt"/>
</dbReference>
<evidence type="ECO:0000259" key="3">
    <source>
        <dbReference type="Pfam" id="PF24181"/>
    </source>
</evidence>
<dbReference type="InterPro" id="IPR052587">
    <property type="entry name" value="TELO2-interacting_protein_1"/>
</dbReference>
<reference evidence="4 5" key="1">
    <citation type="submission" date="2021-08" db="EMBL/GenBank/DDBJ databases">
        <title>Draft Genome Sequence of Phanerochaete sordida strain YK-624.</title>
        <authorList>
            <person name="Mori T."/>
            <person name="Dohra H."/>
            <person name="Suzuki T."/>
            <person name="Kawagishi H."/>
            <person name="Hirai H."/>
        </authorList>
    </citation>
    <scope>NUCLEOTIDE SEQUENCE [LARGE SCALE GENOMIC DNA]</scope>
    <source>
        <strain evidence="4 5">YK-624</strain>
    </source>
</reference>
<dbReference type="SUPFAM" id="SSF48371">
    <property type="entry name" value="ARM repeat"/>
    <property type="match status" value="1"/>
</dbReference>
<dbReference type="Pfam" id="PF24173">
    <property type="entry name" value="TPR_TTI1_N"/>
    <property type="match status" value="1"/>
</dbReference>
<dbReference type="OrthoDB" id="49511at2759"/>
<dbReference type="Proteomes" id="UP000703269">
    <property type="component" value="Unassembled WGS sequence"/>
</dbReference>
<comment type="caution">
    <text evidence="4">The sequence shown here is derived from an EMBL/GenBank/DDBJ whole genome shotgun (WGS) entry which is preliminary data.</text>
</comment>
<evidence type="ECO:0000313" key="4">
    <source>
        <dbReference type="EMBL" id="GJE99641.1"/>
    </source>
</evidence>
<feature type="domain" description="TTI1 N-terminal TPR" evidence="2">
    <location>
        <begin position="12"/>
        <end position="374"/>
    </location>
</feature>
<dbReference type="AlphaFoldDB" id="A0A9P3LLL4"/>
<dbReference type="InterPro" id="IPR016024">
    <property type="entry name" value="ARM-type_fold"/>
</dbReference>
<dbReference type="InterPro" id="IPR057566">
    <property type="entry name" value="TPR_TTI1_N"/>
</dbReference>
<evidence type="ECO:0000256" key="1">
    <source>
        <dbReference type="SAM" id="MobiDB-lite"/>
    </source>
</evidence>
<dbReference type="Pfam" id="PF21547">
    <property type="entry name" value="TTI1"/>
    <property type="match status" value="1"/>
</dbReference>
<evidence type="ECO:0000259" key="2">
    <source>
        <dbReference type="Pfam" id="PF24173"/>
    </source>
</evidence>
<evidence type="ECO:0000313" key="5">
    <source>
        <dbReference type="Proteomes" id="UP000703269"/>
    </source>
</evidence>
<dbReference type="PANTHER" id="PTHR18460:SF3">
    <property type="entry name" value="TELO2-INTERACTING PROTEIN 1 HOMOLOG"/>
    <property type="match status" value="1"/>
</dbReference>
<gene>
    <name evidence="4" type="ORF">PsYK624_159120</name>
</gene>
<dbReference type="InterPro" id="IPR057567">
    <property type="entry name" value="TPR_TTI1_C"/>
</dbReference>
<dbReference type="Gene3D" id="1.25.10.10">
    <property type="entry name" value="Leucine-rich Repeat Variant"/>
    <property type="match status" value="1"/>
</dbReference>
<feature type="region of interest" description="Disordered" evidence="1">
    <location>
        <begin position="853"/>
        <end position="904"/>
    </location>
</feature>
<sequence>MNASDEDTQRLFQKLKPICVPLVAKSHLAPSTIPEVSSLLTRLIETLRDAEREGRAFKPSLITYIFFPISSILRRTSTATVPDQILEKLLTVLSTLCEHWWWDMDVPTWEQVFMLSGAIAGGMDAKGKGKRRDDETIGAAVQCLWALCRERTPDEGPVGRDLRANDIFAKFQAHSRTRPFIPVLGQTVNSLLDASSSQHLPLQRVSLKVLRVLIERYLPEDFVPSILPGVVSSMCKIALGTGTSKRWANGESVALALDVTRAVIVRAIGDEVCVREGAVRAPTSLEDLTELNTDTPPEELKPAPPYVTRRTPTWLRGTCTQLHIALNTMNSLDNHPSATALRALSNFAAAILRSTLLTLPQSQGLLLSFLLSLSLADFADVSTQASAQLLDLCGDPARFELLQVLLHIAKDHLMRFPRLIPTQSDTRIEHSARIVEAICSLAITRNGRQGLRTVASEVSKLLGPNGGIERWGWSLLSVLDLTAPSLTVTSTSAAQLMLENDQQALQLVTFPEVNLRQVASRSAQEALVRMFRALGQAAQEDGLFAAEWFFGVGRASDDSASISALWCGTRLLEGIAGVSLDVGQESQITPKRKRLEKFARGLAKALPELWDEEARAFSDDAETTAKPQVPVPEEPLVEHIKGLVQIRAPMQVDVSRQSAGPKPRSSSPALHRALALQSLAVCAGVLQTSFTHLLLYTLYPVLNALVSDHDHLSSTALATLHYISYCTSYASPANLLLSNFDYALDAVSRRLNRRWLDVDATRVLVVLVRLVGREVVQKAGDVVEECFDRLDEYHGYEVIVDGLVAVLLEVVVVIGTDEIHLPESSKTNEPAKTRAQRDAEKFSELCDWLANGHEQPTDPLDEAPEPDPGPFPRRAWGEKDDEEAPQEAPTTAEDPLAEPPPTPTQALTKLIVSRSLYFLTHGSAMIRARILSLLSSAVPVLPNSALLQSIHHAWPFILNRFSDPEPFVTRAAAGLIEALATHVGEFMYRRVWDDVWPRVRKMLRQLEQADATNALSRRGPASVGTGSAYTHSHRLYVSILNTMAASVAGVKAQNQVAWEVIVSCRRFLHAGAHEELQACAVRLFKALCIEHEDAVWLALSATAGDISTCTFLRESRWDISRNIESVLAC</sequence>
<accession>A0A9P3LLL4</accession>
<keyword evidence="5" id="KW-1185">Reference proteome</keyword>